<evidence type="ECO:0000256" key="2">
    <source>
        <dbReference type="ARBA" id="ARBA00022559"/>
    </source>
</evidence>
<dbReference type="InterPro" id="IPR010255">
    <property type="entry name" value="Haem_peroxidase_sf"/>
</dbReference>
<dbReference type="GO" id="GO:0004096">
    <property type="term" value="F:catalase activity"/>
    <property type="evidence" value="ECO:0007669"/>
    <property type="project" value="InterPro"/>
</dbReference>
<evidence type="ECO:0000256" key="7">
    <source>
        <dbReference type="SAM" id="MobiDB-lite"/>
    </source>
</evidence>
<dbReference type="GO" id="GO:0005829">
    <property type="term" value="C:cytosol"/>
    <property type="evidence" value="ECO:0007669"/>
    <property type="project" value="TreeGrafter"/>
</dbReference>
<dbReference type="GO" id="GO:0020037">
    <property type="term" value="F:heme binding"/>
    <property type="evidence" value="ECO:0007669"/>
    <property type="project" value="InterPro"/>
</dbReference>
<gene>
    <name evidence="8" type="ORF">Q609_ECAC02605G0001</name>
</gene>
<name>W1W8D6_ECOLX</name>
<dbReference type="EMBL" id="AZLZ01002605">
    <property type="protein sequence ID" value="ETJ14443.1"/>
    <property type="molecule type" value="Genomic_DNA"/>
</dbReference>
<reference evidence="8 9" key="1">
    <citation type="submission" date="2013-12" db="EMBL/GenBank/DDBJ databases">
        <title>A Varibaculum cambriense genome reconstructed from a premature infant gut community with otherwise low bacterial novelty that shifts toward anaerobic metabolism during the third week of life.</title>
        <authorList>
            <person name="Brown C.T."/>
            <person name="Sharon I."/>
            <person name="Thomas B.C."/>
            <person name="Castelle C.J."/>
            <person name="Morowitz M.J."/>
            <person name="Banfield J.F."/>
        </authorList>
    </citation>
    <scope>NUCLEOTIDE SEQUENCE [LARGE SCALE GENOMIC DNA]</scope>
    <source>
        <strain evidence="9">DORA_A_5_14_21</strain>
    </source>
</reference>
<dbReference type="Proteomes" id="UP000018853">
    <property type="component" value="Unassembled WGS sequence"/>
</dbReference>
<organism evidence="8 9">
    <name type="scientific">Escherichia coli DORA_A_5_14_21</name>
    <dbReference type="NCBI Taxonomy" id="1403943"/>
    <lineage>
        <taxon>Bacteria</taxon>
        <taxon>Pseudomonadati</taxon>
        <taxon>Pseudomonadota</taxon>
        <taxon>Gammaproteobacteria</taxon>
        <taxon>Enterobacterales</taxon>
        <taxon>Enterobacteriaceae</taxon>
        <taxon>Escherichia</taxon>
    </lineage>
</organism>
<comment type="caution">
    <text evidence="8">The sequence shown here is derived from an EMBL/GenBank/DDBJ whole genome shotgun (WGS) entry which is preliminary data.</text>
</comment>
<dbReference type="GO" id="GO:0046872">
    <property type="term" value="F:metal ion binding"/>
    <property type="evidence" value="ECO:0007669"/>
    <property type="project" value="UniProtKB-KW"/>
</dbReference>
<evidence type="ECO:0000256" key="3">
    <source>
        <dbReference type="ARBA" id="ARBA00022617"/>
    </source>
</evidence>
<dbReference type="Gene3D" id="1.10.520.10">
    <property type="match status" value="1"/>
</dbReference>
<dbReference type="GO" id="GO:0070301">
    <property type="term" value="P:cellular response to hydrogen peroxide"/>
    <property type="evidence" value="ECO:0007669"/>
    <property type="project" value="TreeGrafter"/>
</dbReference>
<evidence type="ECO:0000256" key="5">
    <source>
        <dbReference type="ARBA" id="ARBA00023002"/>
    </source>
</evidence>
<dbReference type="AlphaFoldDB" id="W1W8D6"/>
<comment type="cofactor">
    <cofactor evidence="1">
        <name>heme b</name>
        <dbReference type="ChEBI" id="CHEBI:60344"/>
    </cofactor>
</comment>
<keyword evidence="6" id="KW-0408">Iron</keyword>
<evidence type="ECO:0000256" key="1">
    <source>
        <dbReference type="ARBA" id="ARBA00001970"/>
    </source>
</evidence>
<evidence type="ECO:0000256" key="6">
    <source>
        <dbReference type="ARBA" id="ARBA00023004"/>
    </source>
</evidence>
<keyword evidence="5" id="KW-0560">Oxidoreductase</keyword>
<keyword evidence="4" id="KW-0479">Metal-binding</keyword>
<protein>
    <submittedName>
        <fullName evidence="8">Catalase-peroxidase</fullName>
    </submittedName>
</protein>
<evidence type="ECO:0000313" key="8">
    <source>
        <dbReference type="EMBL" id="ETJ14443.1"/>
    </source>
</evidence>
<accession>W1W8D6</accession>
<dbReference type="PROSITE" id="PS00436">
    <property type="entry name" value="PEROXIDASE_2"/>
    <property type="match status" value="1"/>
</dbReference>
<dbReference type="GO" id="GO:0042744">
    <property type="term" value="P:hydrogen peroxide catabolic process"/>
    <property type="evidence" value="ECO:0007669"/>
    <property type="project" value="TreeGrafter"/>
</dbReference>
<feature type="region of interest" description="Disordered" evidence="7">
    <location>
        <begin position="1"/>
        <end position="34"/>
    </location>
</feature>
<proteinExistence type="predicted"/>
<sequence length="119" mass="13431">MSTSDDIHNTPATGKCPFHQGGHDQSAGAGTTTRDWWPNQLRVDLLNQHSNRSNPLGEDFDYRKEFSKLDYYGLKKDLKALLTESQPWWPADWGSYAGLFIRMAWHGAGTYRSIDGRGG</sequence>
<keyword evidence="3" id="KW-0349">Heme</keyword>
<feature type="non-terminal residue" evidence="8">
    <location>
        <position position="119"/>
    </location>
</feature>
<dbReference type="InterPro" id="IPR019794">
    <property type="entry name" value="Peroxidases_AS"/>
</dbReference>
<evidence type="ECO:0000256" key="4">
    <source>
        <dbReference type="ARBA" id="ARBA00022723"/>
    </source>
</evidence>
<dbReference type="SUPFAM" id="SSF48113">
    <property type="entry name" value="Heme-dependent peroxidases"/>
    <property type="match status" value="1"/>
</dbReference>
<dbReference type="PRINTS" id="PR00460">
    <property type="entry name" value="BPEROXIDASE"/>
</dbReference>
<keyword evidence="2 8" id="KW-0575">Peroxidase</keyword>
<evidence type="ECO:0000313" key="9">
    <source>
        <dbReference type="Proteomes" id="UP000018853"/>
    </source>
</evidence>
<dbReference type="PANTHER" id="PTHR30555:SF0">
    <property type="entry name" value="CATALASE-PEROXIDASE"/>
    <property type="match status" value="1"/>
</dbReference>
<dbReference type="InterPro" id="IPR000763">
    <property type="entry name" value="Catalase_peroxidase"/>
</dbReference>
<dbReference type="PANTHER" id="PTHR30555">
    <property type="entry name" value="HYDROPEROXIDASE I, BIFUNCTIONAL CATALASE-PEROXIDASE"/>
    <property type="match status" value="1"/>
</dbReference>